<feature type="transmembrane region" description="Helical" evidence="1">
    <location>
        <begin position="21"/>
        <end position="39"/>
    </location>
</feature>
<keyword evidence="1" id="KW-0472">Membrane</keyword>
<keyword evidence="1" id="KW-0812">Transmembrane</keyword>
<organism evidence="2 3">
    <name type="scientific">Salinirubellus salinus</name>
    <dbReference type="NCBI Taxonomy" id="1364945"/>
    <lineage>
        <taxon>Archaea</taxon>
        <taxon>Methanobacteriati</taxon>
        <taxon>Methanobacteriota</taxon>
        <taxon>Stenosarchaea group</taxon>
        <taxon>Halobacteria</taxon>
        <taxon>Halobacteriales</taxon>
        <taxon>Natronomonadaceae</taxon>
        <taxon>Salinirubellus</taxon>
    </lineage>
</organism>
<keyword evidence="1" id="KW-1133">Transmembrane helix</keyword>
<dbReference type="Pfam" id="PF24287">
    <property type="entry name" value="DUF7475"/>
    <property type="match status" value="1"/>
</dbReference>
<dbReference type="InterPro" id="IPR055898">
    <property type="entry name" value="DUF7475"/>
</dbReference>
<dbReference type="EMBL" id="CP104003">
    <property type="protein sequence ID" value="UWM53432.1"/>
    <property type="molecule type" value="Genomic_DNA"/>
</dbReference>
<dbReference type="KEGG" id="ssai:N0B31_14950"/>
<keyword evidence="3" id="KW-1185">Reference proteome</keyword>
<feature type="transmembrane region" description="Helical" evidence="1">
    <location>
        <begin position="74"/>
        <end position="93"/>
    </location>
</feature>
<accession>A0A9E7U9W9</accession>
<evidence type="ECO:0000313" key="2">
    <source>
        <dbReference type="EMBL" id="UWM53432.1"/>
    </source>
</evidence>
<gene>
    <name evidence="2" type="ORF">N0B31_14950</name>
</gene>
<name>A0A9E7U9W9_9EURY</name>
<reference evidence="2" key="1">
    <citation type="submission" date="2022-09" db="EMBL/GenBank/DDBJ databases">
        <title>Diverse halophilic archaea isolated from saline environments.</title>
        <authorList>
            <person name="Cui H.-L."/>
        </authorList>
    </citation>
    <scope>NUCLEOTIDE SEQUENCE</scope>
    <source>
        <strain evidence="2">ZS-35-S2</strain>
    </source>
</reference>
<sequence>MATQNTASGGFSLATDSMTSLHWAGVVLAVVTGVLHLGLGASFGLNGFGISFILAGVAFLVGAGAVLVDYRRRLFYLLGIPFTLGQIVAWYVVNAPSFSPLGLVDKVVQVVFVVVLVLLLRGD</sequence>
<dbReference type="AlphaFoldDB" id="A0A9E7U9W9"/>
<dbReference type="GeneID" id="74943746"/>
<protein>
    <submittedName>
        <fullName evidence="2">Uncharacterized protein</fullName>
    </submittedName>
</protein>
<evidence type="ECO:0000256" key="1">
    <source>
        <dbReference type="SAM" id="Phobius"/>
    </source>
</evidence>
<dbReference type="Proteomes" id="UP001057580">
    <property type="component" value="Chromosome"/>
</dbReference>
<proteinExistence type="predicted"/>
<feature type="transmembrane region" description="Helical" evidence="1">
    <location>
        <begin position="45"/>
        <end position="67"/>
    </location>
</feature>
<evidence type="ECO:0000313" key="3">
    <source>
        <dbReference type="Proteomes" id="UP001057580"/>
    </source>
</evidence>
<dbReference type="RefSeq" id="WP_260592426.1">
    <property type="nucleotide sequence ID" value="NZ_CP104003.1"/>
</dbReference>
<feature type="transmembrane region" description="Helical" evidence="1">
    <location>
        <begin position="99"/>
        <end position="120"/>
    </location>
</feature>